<dbReference type="NCBIfam" id="NF008112">
    <property type="entry name" value="PRK10859.1"/>
    <property type="match status" value="1"/>
</dbReference>
<dbReference type="InterPro" id="IPR001638">
    <property type="entry name" value="Solute-binding_3/MltF_N"/>
</dbReference>
<dbReference type="InterPro" id="IPR023703">
    <property type="entry name" value="MltF"/>
</dbReference>
<protein>
    <submittedName>
        <fullName evidence="9">Membrane-bound lytic murein transglycosylase F</fullName>
    </submittedName>
</protein>
<dbReference type="CDD" id="cd01009">
    <property type="entry name" value="PBP2_YfhD_N"/>
    <property type="match status" value="1"/>
</dbReference>
<dbReference type="PROSITE" id="PS00922">
    <property type="entry name" value="TRANSGLYCOSYLASE"/>
    <property type="match status" value="1"/>
</dbReference>
<dbReference type="CDD" id="cd13403">
    <property type="entry name" value="MLTF-like"/>
    <property type="match status" value="1"/>
</dbReference>
<dbReference type="GO" id="GO:0008933">
    <property type="term" value="F:peptidoglycan lytic transglycosylase activity"/>
    <property type="evidence" value="ECO:0007669"/>
    <property type="project" value="InterPro"/>
</dbReference>
<dbReference type="InterPro" id="IPR008258">
    <property type="entry name" value="Transglycosylase_SLT_dom_1"/>
</dbReference>
<keyword evidence="3" id="KW-0472">Membrane</keyword>
<dbReference type="SMART" id="SM00062">
    <property type="entry name" value="PBPb"/>
    <property type="match status" value="1"/>
</dbReference>
<name>A0A3B0ZXY2_9ZZZZ</name>
<dbReference type="GO" id="GO:0009279">
    <property type="term" value="C:cell outer membrane"/>
    <property type="evidence" value="ECO:0007669"/>
    <property type="project" value="UniProtKB-SubCell"/>
</dbReference>
<dbReference type="Pfam" id="PF01464">
    <property type="entry name" value="SLT"/>
    <property type="match status" value="1"/>
</dbReference>
<keyword evidence="2" id="KW-0732">Signal</keyword>
<organism evidence="9">
    <name type="scientific">hydrothermal vent metagenome</name>
    <dbReference type="NCBI Taxonomy" id="652676"/>
    <lineage>
        <taxon>unclassified sequences</taxon>
        <taxon>metagenomes</taxon>
        <taxon>ecological metagenomes</taxon>
    </lineage>
</organism>
<dbReference type="EMBL" id="UOFP01000134">
    <property type="protein sequence ID" value="VAW86334.1"/>
    <property type="molecule type" value="Genomic_DNA"/>
</dbReference>
<evidence type="ECO:0000256" key="3">
    <source>
        <dbReference type="ARBA" id="ARBA00023136"/>
    </source>
</evidence>
<accession>A0A3B0ZXY2</accession>
<dbReference type="InterPro" id="IPR023346">
    <property type="entry name" value="Lysozyme-like_dom_sf"/>
</dbReference>
<dbReference type="HAMAP" id="MF_02016">
    <property type="entry name" value="MltF"/>
    <property type="match status" value="1"/>
</dbReference>
<feature type="domain" description="Solute-binding protein family 3/N-terminal" evidence="8">
    <location>
        <begin position="46"/>
        <end position="271"/>
    </location>
</feature>
<evidence type="ECO:0000256" key="7">
    <source>
        <dbReference type="SAM" id="MobiDB-lite"/>
    </source>
</evidence>
<evidence type="ECO:0000259" key="8">
    <source>
        <dbReference type="SMART" id="SM00062"/>
    </source>
</evidence>
<dbReference type="AlphaFoldDB" id="A0A3B0ZXY2"/>
<dbReference type="SUPFAM" id="SSF53850">
    <property type="entry name" value="Periplasmic binding protein-like II"/>
    <property type="match status" value="1"/>
</dbReference>
<dbReference type="SUPFAM" id="SSF53955">
    <property type="entry name" value="Lysozyme-like"/>
    <property type="match status" value="1"/>
</dbReference>
<evidence type="ECO:0000256" key="5">
    <source>
        <dbReference type="ARBA" id="ARBA00023239"/>
    </source>
</evidence>
<sequence>MVVLIVANNTMRCSLVLSIFVVILSLPGCNFFPEPSLLAKIKSDGEIVVITRPGSTTYYQGPDGQPAGLEYELAKRFADRLGVKLKIIVPPFFSDVIPMIARGDAHFAAAGLSVTDVRQKVVRFGPSYQQITQQLIYRYGNARPKGIADIIDGDIEVVSGSSHVEQLVKLQQQHPALRWRESSEMESEELLTFVWDRMIDYTVADSNEVALSQRFYPELRVAFDINKPEPIAWAFPLGDDDTLYNETVQFFAALLDSGELEQLLERYYGHTKTFDYVGTRKFKTHYYQRLVTYQALFEEAAEQNGLDWRLLAAMSYQESHWNPKAISPTGVRGLMMLTLTTARQLGIRNRIDPEQSINGGARYLKSLIKRVPQRIQEPDRTWMAIAAYNVGFGHLKDARTITRRRGFDPDKWVDVKESLPLLRQKKWYQKTRYGYARGHEPVMYVRNIRNYYDLVRRISDEKKSERTEERREESITTFPRAI</sequence>
<feature type="region of interest" description="Disordered" evidence="7">
    <location>
        <begin position="462"/>
        <end position="482"/>
    </location>
</feature>
<keyword evidence="6" id="KW-0961">Cell wall biogenesis/degradation</keyword>
<feature type="compositionally biased region" description="Basic and acidic residues" evidence="7">
    <location>
        <begin position="462"/>
        <end position="474"/>
    </location>
</feature>
<keyword evidence="4" id="KW-0998">Cell outer membrane</keyword>
<proteinExistence type="inferred from homology"/>
<gene>
    <name evidence="9" type="ORF">MNBD_GAMMA18-1818</name>
</gene>
<keyword evidence="5" id="KW-0456">Lyase</keyword>
<dbReference type="Gene3D" id="3.40.190.10">
    <property type="entry name" value="Periplasmic binding protein-like II"/>
    <property type="match status" value="2"/>
</dbReference>
<dbReference type="Gene3D" id="1.10.530.10">
    <property type="match status" value="1"/>
</dbReference>
<evidence type="ECO:0000256" key="2">
    <source>
        <dbReference type="ARBA" id="ARBA00022729"/>
    </source>
</evidence>
<comment type="subcellular location">
    <subcellularLocation>
        <location evidence="1">Cell outer membrane</location>
        <topology evidence="1">Peripheral membrane protein</topology>
    </subcellularLocation>
</comment>
<evidence type="ECO:0000313" key="9">
    <source>
        <dbReference type="EMBL" id="VAW86334.1"/>
    </source>
</evidence>
<dbReference type="Pfam" id="PF00497">
    <property type="entry name" value="SBP_bac_3"/>
    <property type="match status" value="1"/>
</dbReference>
<dbReference type="PANTHER" id="PTHR35936">
    <property type="entry name" value="MEMBRANE-BOUND LYTIC MUREIN TRANSGLYCOSYLASE F"/>
    <property type="match status" value="1"/>
</dbReference>
<dbReference type="PANTHER" id="PTHR35936:SF32">
    <property type="entry name" value="MEMBRANE-BOUND LYTIC MUREIN TRANSGLYCOSYLASE F"/>
    <property type="match status" value="1"/>
</dbReference>
<reference evidence="9" key="1">
    <citation type="submission" date="2018-06" db="EMBL/GenBank/DDBJ databases">
        <authorList>
            <person name="Zhirakovskaya E."/>
        </authorList>
    </citation>
    <scope>NUCLEOTIDE SEQUENCE</scope>
</reference>
<dbReference type="GO" id="GO:0009253">
    <property type="term" value="P:peptidoglycan catabolic process"/>
    <property type="evidence" value="ECO:0007669"/>
    <property type="project" value="TreeGrafter"/>
</dbReference>
<evidence type="ECO:0000256" key="1">
    <source>
        <dbReference type="ARBA" id="ARBA00004339"/>
    </source>
</evidence>
<dbReference type="InterPro" id="IPR000189">
    <property type="entry name" value="Transglyc_AS"/>
</dbReference>
<dbReference type="GO" id="GO:0071555">
    <property type="term" value="P:cell wall organization"/>
    <property type="evidence" value="ECO:0007669"/>
    <property type="project" value="UniProtKB-KW"/>
</dbReference>
<evidence type="ECO:0000256" key="6">
    <source>
        <dbReference type="ARBA" id="ARBA00023316"/>
    </source>
</evidence>
<evidence type="ECO:0000256" key="4">
    <source>
        <dbReference type="ARBA" id="ARBA00023237"/>
    </source>
</evidence>